<dbReference type="GO" id="GO:0020037">
    <property type="term" value="F:heme binding"/>
    <property type="evidence" value="ECO:0007669"/>
    <property type="project" value="InterPro"/>
</dbReference>
<dbReference type="InterPro" id="IPR009056">
    <property type="entry name" value="Cyt_c-like_dom"/>
</dbReference>
<dbReference type="Gene3D" id="1.10.760.10">
    <property type="entry name" value="Cytochrome c-like domain"/>
    <property type="match status" value="1"/>
</dbReference>
<dbReference type="Proteomes" id="UP000064967">
    <property type="component" value="Chromosome"/>
</dbReference>
<protein>
    <recommendedName>
        <fullName evidence="4">Cytochrome c domain-containing protein</fullName>
    </recommendedName>
</protein>
<reference evidence="5 6" key="1">
    <citation type="submission" date="2015-08" db="EMBL/GenBank/DDBJ databases">
        <authorList>
            <person name="Babu N.S."/>
            <person name="Beckwith C.J."/>
            <person name="Beseler K.G."/>
            <person name="Brison A."/>
            <person name="Carone J.V."/>
            <person name="Caskin T.P."/>
            <person name="Diamond M."/>
            <person name="Durham M.E."/>
            <person name="Foxe J.M."/>
            <person name="Go M."/>
            <person name="Henderson B.A."/>
            <person name="Jones I.B."/>
            <person name="McGettigan J.A."/>
            <person name="Micheletti S.J."/>
            <person name="Nasrallah M.E."/>
            <person name="Ortiz D."/>
            <person name="Piller C.R."/>
            <person name="Privatt S.R."/>
            <person name="Schneider S.L."/>
            <person name="Sharp S."/>
            <person name="Smith T.C."/>
            <person name="Stanton J.D."/>
            <person name="Ullery H.E."/>
            <person name="Wilson R.J."/>
            <person name="Serrano M.G."/>
            <person name="Buck G."/>
            <person name="Lee V."/>
            <person name="Wang Y."/>
            <person name="Carvalho R."/>
            <person name="Voegtly L."/>
            <person name="Shi R."/>
            <person name="Duckworth R."/>
            <person name="Johnson A."/>
            <person name="Loviza R."/>
            <person name="Walstead R."/>
            <person name="Shah Z."/>
            <person name="Kiflezghi M."/>
            <person name="Wade K."/>
            <person name="Ball S.L."/>
            <person name="Bradley K.W."/>
            <person name="Asai D.J."/>
            <person name="Bowman C.A."/>
            <person name="Russell D.A."/>
            <person name="Pope W.H."/>
            <person name="Jacobs-Sera D."/>
            <person name="Hendrix R.W."/>
            <person name="Hatfull G.F."/>
        </authorList>
    </citation>
    <scope>NUCLEOTIDE SEQUENCE [LARGE SCALE GENOMIC DNA]</scope>
    <source>
        <strain evidence="5 6">DSM 27648</strain>
    </source>
</reference>
<dbReference type="InterPro" id="IPR036909">
    <property type="entry name" value="Cyt_c-like_dom_sf"/>
</dbReference>
<keyword evidence="1" id="KW-0349">Heme</keyword>
<dbReference type="EMBL" id="CP012333">
    <property type="protein sequence ID" value="AKV02267.1"/>
    <property type="molecule type" value="Genomic_DNA"/>
</dbReference>
<keyword evidence="6" id="KW-1185">Reference proteome</keyword>
<dbReference type="SUPFAM" id="SSF46626">
    <property type="entry name" value="Cytochrome c"/>
    <property type="match status" value="1"/>
</dbReference>
<evidence type="ECO:0000313" key="6">
    <source>
        <dbReference type="Proteomes" id="UP000064967"/>
    </source>
</evidence>
<organism evidence="5 6">
    <name type="scientific">Labilithrix luteola</name>
    <dbReference type="NCBI Taxonomy" id="1391654"/>
    <lineage>
        <taxon>Bacteria</taxon>
        <taxon>Pseudomonadati</taxon>
        <taxon>Myxococcota</taxon>
        <taxon>Polyangia</taxon>
        <taxon>Polyangiales</taxon>
        <taxon>Labilitrichaceae</taxon>
        <taxon>Labilithrix</taxon>
    </lineage>
</organism>
<keyword evidence="2" id="KW-0479">Metal-binding</keyword>
<feature type="domain" description="Cytochrome c" evidence="4">
    <location>
        <begin position="2"/>
        <end position="71"/>
    </location>
</feature>
<evidence type="ECO:0000256" key="2">
    <source>
        <dbReference type="ARBA" id="ARBA00022723"/>
    </source>
</evidence>
<dbReference type="STRING" id="1391654.AKJ09_08930"/>
<name>A0A0K1Q9D3_9BACT</name>
<dbReference type="GO" id="GO:0046872">
    <property type="term" value="F:metal ion binding"/>
    <property type="evidence" value="ECO:0007669"/>
    <property type="project" value="UniProtKB-KW"/>
</dbReference>
<proteinExistence type="predicted"/>
<evidence type="ECO:0000256" key="1">
    <source>
        <dbReference type="ARBA" id="ARBA00022617"/>
    </source>
</evidence>
<gene>
    <name evidence="5" type="ORF">AKJ09_08930</name>
</gene>
<evidence type="ECO:0000256" key="3">
    <source>
        <dbReference type="ARBA" id="ARBA00023004"/>
    </source>
</evidence>
<evidence type="ECO:0000259" key="4">
    <source>
        <dbReference type="Pfam" id="PF13442"/>
    </source>
</evidence>
<evidence type="ECO:0000313" key="5">
    <source>
        <dbReference type="EMBL" id="AKV02267.1"/>
    </source>
</evidence>
<sequence>MEVTWQNQCSTCHGMQGHGDGPQGPMFKAPDLSREDFQSRVKDDEIASTITNGKGRMPKFEIPDEVVRGLVLRVRSFRGR</sequence>
<dbReference type="AlphaFoldDB" id="A0A0K1Q9D3"/>
<accession>A0A0K1Q9D3</accession>
<dbReference type="Pfam" id="PF13442">
    <property type="entry name" value="Cytochrome_CBB3"/>
    <property type="match status" value="1"/>
</dbReference>
<keyword evidence="3" id="KW-0408">Iron</keyword>
<dbReference type="GO" id="GO:0009055">
    <property type="term" value="F:electron transfer activity"/>
    <property type="evidence" value="ECO:0007669"/>
    <property type="project" value="InterPro"/>
</dbReference>
<dbReference type="KEGG" id="llu:AKJ09_08930"/>